<keyword evidence="1" id="KW-0732">Signal</keyword>
<geneLocation type="plasmid" evidence="2">
    <name>pNPD8_2</name>
</geneLocation>
<keyword evidence="2" id="KW-0378">Hydrolase</keyword>
<dbReference type="PROSITE" id="PS51257">
    <property type="entry name" value="PROKAR_LIPOPROTEIN"/>
    <property type="match status" value="1"/>
</dbReference>
<feature type="signal peptide" evidence="1">
    <location>
        <begin position="1"/>
        <end position="27"/>
    </location>
</feature>
<reference evidence="2" key="1">
    <citation type="submission" date="2016-05" db="EMBL/GenBank/DDBJ databases">
        <authorList>
            <person name="Lavstsen T."/>
            <person name="Jespersen J.S."/>
        </authorList>
    </citation>
    <scope>NUCLEOTIDE SEQUENCE</scope>
    <source>
        <strain evidence="2">CDC69096</strain>
        <plasmid evidence="2">pNPD8_2</plasmid>
    </source>
</reference>
<accession>A0A1L7JNL7</accession>
<protein>
    <submittedName>
        <fullName evidence="2">ATP synthase F1, gamma subunit</fullName>
        <ecNumber evidence="2">3.6.3.14</ecNumber>
    </submittedName>
</protein>
<evidence type="ECO:0000313" key="2">
    <source>
        <dbReference type="EMBL" id="APU87357.1"/>
    </source>
</evidence>
<feature type="chain" id="PRO_5012679383" evidence="1">
    <location>
        <begin position="28"/>
        <end position="88"/>
    </location>
</feature>
<dbReference type="EMBL" id="CP015723">
    <property type="protein sequence ID" value="APU87357.1"/>
    <property type="molecule type" value="Genomic_DNA"/>
</dbReference>
<gene>
    <name evidence="2" type="primary">atpG</name>
    <name evidence="2" type="ORF">NPD8_3964</name>
</gene>
<proteinExistence type="predicted"/>
<organism evidence="2">
    <name type="scientific">Clostridium botulinum</name>
    <dbReference type="NCBI Taxonomy" id="1491"/>
    <lineage>
        <taxon>Bacteria</taxon>
        <taxon>Bacillati</taxon>
        <taxon>Bacillota</taxon>
        <taxon>Clostridia</taxon>
        <taxon>Eubacteriales</taxon>
        <taxon>Clostridiaceae</taxon>
        <taxon>Clostridium</taxon>
    </lineage>
</organism>
<dbReference type="GO" id="GO:0016787">
    <property type="term" value="F:hydrolase activity"/>
    <property type="evidence" value="ECO:0007669"/>
    <property type="project" value="UniProtKB-KW"/>
</dbReference>
<dbReference type="AlphaFoldDB" id="A0A1L7JNL7"/>
<name>A0A1L7JNL7_CLOBO</name>
<evidence type="ECO:0000256" key="1">
    <source>
        <dbReference type="SAM" id="SignalP"/>
    </source>
</evidence>
<sequence>MKLRNLFISGLSVLGITTMLMTSTVSAGCRHDWDLTGHREITKDISHTIQISVPGGYKYETCTAYETFGAEGYRCRSCGQEKRSLLVL</sequence>
<dbReference type="EC" id="3.6.3.14" evidence="2"/>
<keyword evidence="2" id="KW-0614">Plasmid</keyword>